<proteinExistence type="inferred from homology"/>
<dbReference type="AlphaFoldDB" id="A0A3Q7IBE8"/>
<dbReference type="PANTHER" id="PTHR22835">
    <property type="entry name" value="ZINC FINGER FYVE DOMAIN CONTAINING PROTEIN"/>
    <property type="match status" value="1"/>
</dbReference>
<organism evidence="4">
    <name type="scientific">Solanum lycopersicum</name>
    <name type="common">Tomato</name>
    <name type="synonym">Lycopersicon esculentum</name>
    <dbReference type="NCBI Taxonomy" id="4081"/>
    <lineage>
        <taxon>Eukaryota</taxon>
        <taxon>Viridiplantae</taxon>
        <taxon>Streptophyta</taxon>
        <taxon>Embryophyta</taxon>
        <taxon>Tracheophyta</taxon>
        <taxon>Spermatophyta</taxon>
        <taxon>Magnoliopsida</taxon>
        <taxon>eudicotyledons</taxon>
        <taxon>Gunneridae</taxon>
        <taxon>Pentapetalae</taxon>
        <taxon>asterids</taxon>
        <taxon>lamiids</taxon>
        <taxon>Solanales</taxon>
        <taxon>Solanaceae</taxon>
        <taxon>Solanoideae</taxon>
        <taxon>Solaneae</taxon>
        <taxon>Solanum</taxon>
        <taxon>Solanum subgen. Lycopersicon</taxon>
    </lineage>
</organism>
<dbReference type="InterPro" id="IPR001087">
    <property type="entry name" value="GDSL"/>
</dbReference>
<protein>
    <submittedName>
        <fullName evidence="4">Uncharacterized protein</fullName>
    </submittedName>
</protein>
<reference evidence="4" key="1">
    <citation type="journal article" date="2012" name="Nature">
        <title>The tomato genome sequence provides insights into fleshy fruit evolution.</title>
        <authorList>
            <consortium name="Tomato Genome Consortium"/>
        </authorList>
    </citation>
    <scope>NUCLEOTIDE SEQUENCE [LARGE SCALE GENOMIC DNA]</scope>
    <source>
        <strain evidence="4">cv. Heinz 1706</strain>
    </source>
</reference>
<dbReference type="Gene3D" id="3.40.50.1110">
    <property type="entry name" value="SGNH hydrolase"/>
    <property type="match status" value="2"/>
</dbReference>
<name>A0A3Q7IBE8_SOLLC</name>
<dbReference type="PANTHER" id="PTHR22835:SF683">
    <property type="entry name" value="OS05G0506800 PROTEIN"/>
    <property type="match status" value="1"/>
</dbReference>
<dbReference type="Pfam" id="PF00657">
    <property type="entry name" value="Lipase_GDSL"/>
    <property type="match status" value="1"/>
</dbReference>
<dbReference type="SUPFAM" id="SSF52266">
    <property type="entry name" value="SGNH hydrolase"/>
    <property type="match status" value="1"/>
</dbReference>
<evidence type="ECO:0000256" key="1">
    <source>
        <dbReference type="ARBA" id="ARBA00008668"/>
    </source>
</evidence>
<dbReference type="InParanoid" id="A0A3Q7IBE8"/>
<dbReference type="Gramene" id="Solyc10g008720.3.1">
    <property type="protein sequence ID" value="Solyc10g008720.3.1"/>
    <property type="gene ID" value="Solyc10g008720.3"/>
</dbReference>
<dbReference type="InterPro" id="IPR036514">
    <property type="entry name" value="SGNH_hydro_sf"/>
</dbReference>
<dbReference type="Proteomes" id="UP000004994">
    <property type="component" value="Chromosome 10"/>
</dbReference>
<accession>A0A3Q7IBE8</accession>
<dbReference type="GO" id="GO:0016788">
    <property type="term" value="F:hydrolase activity, acting on ester bonds"/>
    <property type="evidence" value="ECO:0007669"/>
    <property type="project" value="InterPro"/>
</dbReference>
<feature type="signal peptide" evidence="3">
    <location>
        <begin position="1"/>
        <end position="22"/>
    </location>
</feature>
<comment type="similarity">
    <text evidence="1">Belongs to the 'GDSL' lipolytic enzyme family.</text>
</comment>
<keyword evidence="2" id="KW-0325">Glycoprotein</keyword>
<keyword evidence="3" id="KW-0732">Signal</keyword>
<reference evidence="4" key="2">
    <citation type="submission" date="2019-01" db="UniProtKB">
        <authorList>
            <consortium name="EnsemblPlants"/>
        </authorList>
    </citation>
    <scope>IDENTIFICATION</scope>
    <source>
        <strain evidence="4">cv. Heinz 1706</strain>
    </source>
</reference>
<feature type="chain" id="PRO_5018608780" evidence="3">
    <location>
        <begin position="23"/>
        <end position="313"/>
    </location>
</feature>
<dbReference type="EnsemblPlants" id="Solyc10g008720.3.1">
    <property type="protein sequence ID" value="Solyc10g008720.3.1"/>
    <property type="gene ID" value="Solyc10g008720.3"/>
</dbReference>
<evidence type="ECO:0000313" key="4">
    <source>
        <dbReference type="EnsemblPlants" id="Solyc10g008720.3.1"/>
    </source>
</evidence>
<sequence length="313" mass="35114">MFFCLSKIAFIIFLVLLNSIEGQRLISLRCFNSIISFGDSLTDTGNEFYLTRYRNPSPYFARLPYGETFFHRPTGRFSNGRLIIDFIECKEFLKNSLIFVGEIGGNDFIYGFFGNNTKEKVESYVPAVINTISSEVIKFGASRVVVPGSMPLGCSTALLTIFMDSNKEDYDPITGCINWLNQFSKNYNKLLQMELHLVRQLHPSVTIIYADHYNAAMQFYLSPNTYGFTKGALVACCGAGGPYNYKLFELCGDPTARNICSDPSIYASWDGMHFTEAAYKLIATSLLEGNFTFPSLPKICSTSLSPNVNHFDS</sequence>
<evidence type="ECO:0000256" key="2">
    <source>
        <dbReference type="ARBA" id="ARBA00023180"/>
    </source>
</evidence>
<dbReference type="OMA" id="YANWDGM"/>
<keyword evidence="5" id="KW-1185">Reference proteome</keyword>
<evidence type="ECO:0000313" key="5">
    <source>
        <dbReference type="Proteomes" id="UP000004994"/>
    </source>
</evidence>
<evidence type="ECO:0000256" key="3">
    <source>
        <dbReference type="SAM" id="SignalP"/>
    </source>
</evidence>